<evidence type="ECO:0000256" key="6">
    <source>
        <dbReference type="PIRSR" id="PIRSR015894-2"/>
    </source>
</evidence>
<keyword evidence="2 4" id="KW-0808">Transferase</keyword>
<dbReference type="Gene3D" id="2.70.160.11">
    <property type="entry name" value="Hnrnp arginine n-methyltransferase1"/>
    <property type="match status" value="1"/>
</dbReference>
<dbReference type="GO" id="GO:0006355">
    <property type="term" value="P:regulation of DNA-templated transcription"/>
    <property type="evidence" value="ECO:0007669"/>
    <property type="project" value="TreeGrafter"/>
</dbReference>
<evidence type="ECO:0000259" key="8">
    <source>
        <dbReference type="Pfam" id="PF05185"/>
    </source>
</evidence>
<proteinExistence type="inferred from homology"/>
<keyword evidence="3 4" id="KW-0949">S-adenosyl-L-methionine</keyword>
<dbReference type="InterPro" id="IPR029063">
    <property type="entry name" value="SAM-dependent_MTases_sf"/>
</dbReference>
<comment type="caution">
    <text evidence="11">The sequence shown here is derived from an EMBL/GenBank/DDBJ whole genome shotgun (WGS) entry which is preliminary data.</text>
</comment>
<evidence type="ECO:0000256" key="7">
    <source>
        <dbReference type="PIRSR" id="PIRSR015894-3"/>
    </source>
</evidence>
<dbReference type="SUPFAM" id="SSF53335">
    <property type="entry name" value="S-adenosyl-L-methionine-dependent methyltransferases"/>
    <property type="match status" value="1"/>
</dbReference>
<dbReference type="InterPro" id="IPR025799">
    <property type="entry name" value="Arg_MeTrfase"/>
</dbReference>
<dbReference type="PANTHER" id="PTHR10738:SF0">
    <property type="entry name" value="PROTEIN ARGININE N-METHYLTRANSFERASE 5"/>
    <property type="match status" value="1"/>
</dbReference>
<feature type="active site" description="Proton donor/acceptor" evidence="5">
    <location>
        <position position="527"/>
    </location>
</feature>
<dbReference type="Pfam" id="PF17286">
    <property type="entry name" value="PRMT5_C"/>
    <property type="match status" value="1"/>
</dbReference>
<dbReference type="GO" id="GO:0016274">
    <property type="term" value="F:protein-arginine N-methyltransferase activity"/>
    <property type="evidence" value="ECO:0007669"/>
    <property type="project" value="InterPro"/>
</dbReference>
<feature type="binding site" evidence="6">
    <location>
        <position position="466"/>
    </location>
    <ligand>
        <name>S-adenosyl-L-methionine</name>
        <dbReference type="ChEBI" id="CHEBI:59789"/>
    </ligand>
</feature>
<evidence type="ECO:0000256" key="4">
    <source>
        <dbReference type="PIRNR" id="PIRNR015894"/>
    </source>
</evidence>
<dbReference type="GO" id="GO:0005634">
    <property type="term" value="C:nucleus"/>
    <property type="evidence" value="ECO:0007669"/>
    <property type="project" value="TreeGrafter"/>
</dbReference>
<feature type="site" description="Critical for specifying symmetric addition of methyl groups" evidence="7">
    <location>
        <position position="396"/>
    </location>
</feature>
<dbReference type="InterPro" id="IPR007857">
    <property type="entry name" value="Arg_MeTrfase_PRMT5"/>
</dbReference>
<dbReference type="PIRSF" id="PIRSF015894">
    <property type="entry name" value="Skb1_MeTrfase"/>
    <property type="match status" value="1"/>
</dbReference>
<keyword evidence="12" id="KW-1185">Reference proteome</keyword>
<evidence type="ECO:0000313" key="11">
    <source>
        <dbReference type="EMBL" id="KAK1761238.1"/>
    </source>
</evidence>
<dbReference type="InterPro" id="IPR035248">
    <property type="entry name" value="PRMT5_C"/>
</dbReference>
<dbReference type="PROSITE" id="PS51678">
    <property type="entry name" value="SAM_MT_PRMT"/>
    <property type="match status" value="1"/>
</dbReference>
<name>A0AAJ0BPX2_9PEZI</name>
<dbReference type="Pfam" id="PF17285">
    <property type="entry name" value="PRMT5_TIM"/>
    <property type="match status" value="1"/>
</dbReference>
<comment type="similarity">
    <text evidence="4">Belongs to the class I-like SAM-binding methyltransferase superfamily.</text>
</comment>
<feature type="domain" description="PRMT5 arginine-N-methyltransferase" evidence="8">
    <location>
        <begin position="371"/>
        <end position="548"/>
    </location>
</feature>
<feature type="binding site" evidence="6">
    <location>
        <begin position="402"/>
        <end position="403"/>
    </location>
    <ligand>
        <name>S-adenosyl-L-methionine</name>
        <dbReference type="ChEBI" id="CHEBI:59789"/>
    </ligand>
</feature>
<sequence length="772" mass="86691">MASPGSLDAESESFEPRPFFTIGQHDSNRRETLTDDHYRHILNSGFHFATTPITNDHFKQRVVDLYKSFLKEREQWGLDLSNQSLPGPVVSTLTDEDTNYGPGTYVGSLVAYCSPWIDLCSSNPLIASISRQVLNLELAYASFAGARNIIIPGPRRDDGNAAVVRYARAVREGLQVASRINIIIHMPMYREPRLEEKAETLSQLVGEAGAADPGKEQEIDIFTSWDSWHTIRSVCDYAARLYVALRIPRRVPEKVLQGRWFAEPLYYLTVGAEIFQKNPAGYPSLSRHHQELIASYMRFRNPPSLLLSDVGPDADAFANQMALEFPSLAEASQALKENRRPTVPMNPYVSYIKHLERSQEPFSALDTQSLLSFQDWLQSPLQPLADNLESATYEVFEGDPVKYNQYELAIAKAMIDWREQKLPTAQDGTNSDLVVAVAGAGRGPLVTRVLRAAESTGTSIQLWALEKNQNAYVYLLGMNKRVWNNKVTVVKTDMRGWEGPKVPGYDSLISKVDILVTELLGSFGDNELSPECLDGIQRHLSQPHGISIPSSYTAHLSPIATPKIFADLSSRVTGTPDAFETPWVTLLYAIDFVAQKVPDHPRFQQAWEFSHPVGLLRADEFAEEAGMAAKYVPPGVGSMYGSSGANDHNTRYCHLTFVCPTRGVIHGLAGYFESVLYAPHSGKEPVEISILPDQIDRKSKDMISWFPIFFPLKKPMYFPQDTELEVSMWRQTDDTKVWYEWIVEAYAWVGPKTRLKVGESELHTSRNVGCRF</sequence>
<evidence type="ECO:0000256" key="3">
    <source>
        <dbReference type="ARBA" id="ARBA00022691"/>
    </source>
</evidence>
<feature type="binding site" evidence="6">
    <location>
        <begin position="493"/>
        <end position="494"/>
    </location>
    <ligand>
        <name>S-adenosyl-L-methionine</name>
        <dbReference type="ChEBI" id="CHEBI:59789"/>
    </ligand>
</feature>
<accession>A0AAJ0BPX2</accession>
<dbReference type="Proteomes" id="UP001239445">
    <property type="component" value="Unassembled WGS sequence"/>
</dbReference>
<evidence type="ECO:0000259" key="9">
    <source>
        <dbReference type="Pfam" id="PF17285"/>
    </source>
</evidence>
<evidence type="ECO:0000256" key="2">
    <source>
        <dbReference type="ARBA" id="ARBA00022679"/>
    </source>
</evidence>
<evidence type="ECO:0000256" key="1">
    <source>
        <dbReference type="ARBA" id="ARBA00022603"/>
    </source>
</evidence>
<dbReference type="InterPro" id="IPR035247">
    <property type="entry name" value="PRMT5_TIM"/>
</dbReference>
<protein>
    <recommendedName>
        <fullName evidence="4">Protein arginine N-methyltransferase</fullName>
    </recommendedName>
</protein>
<keyword evidence="1 4" id="KW-0489">Methyltransferase</keyword>
<feature type="active site" description="Proton donor/acceptor" evidence="5">
    <location>
        <position position="518"/>
    </location>
</feature>
<dbReference type="EMBL" id="MU839827">
    <property type="protein sequence ID" value="KAK1761238.1"/>
    <property type="molecule type" value="Genomic_DNA"/>
</dbReference>
<dbReference type="PANTHER" id="PTHR10738">
    <property type="entry name" value="PROTEIN ARGININE N-METHYLTRANSFERASE 5"/>
    <property type="match status" value="1"/>
</dbReference>
<evidence type="ECO:0000256" key="5">
    <source>
        <dbReference type="PIRSR" id="PIRSR015894-1"/>
    </source>
</evidence>
<evidence type="ECO:0000259" key="10">
    <source>
        <dbReference type="Pfam" id="PF17286"/>
    </source>
</evidence>
<feature type="domain" description="PRMT5 oligomerisation" evidence="10">
    <location>
        <begin position="551"/>
        <end position="766"/>
    </location>
</feature>
<dbReference type="GO" id="GO:0005829">
    <property type="term" value="C:cytosol"/>
    <property type="evidence" value="ECO:0007669"/>
    <property type="project" value="TreeGrafter"/>
</dbReference>
<gene>
    <name evidence="11" type="ORF">QBC47DRAFT_369451</name>
</gene>
<dbReference type="Pfam" id="PF05185">
    <property type="entry name" value="PRMT5"/>
    <property type="match status" value="1"/>
</dbReference>
<dbReference type="InterPro" id="IPR035075">
    <property type="entry name" value="PRMT5"/>
</dbReference>
<dbReference type="AlphaFoldDB" id="A0AAJ0BPX2"/>
<feature type="domain" description="PRMT5 TIM barrel" evidence="9">
    <location>
        <begin position="45"/>
        <end position="357"/>
    </location>
</feature>
<dbReference type="GO" id="GO:0032259">
    <property type="term" value="P:methylation"/>
    <property type="evidence" value="ECO:0007669"/>
    <property type="project" value="UniProtKB-KW"/>
</dbReference>
<dbReference type="Gene3D" id="3.20.20.150">
    <property type="entry name" value="Divalent-metal-dependent TIM barrel enzymes"/>
    <property type="match status" value="1"/>
</dbReference>
<dbReference type="FunFam" id="3.40.50.150:FF:000149">
    <property type="entry name" value="Protein arginine N-methyltransferase"/>
    <property type="match status" value="1"/>
</dbReference>
<reference evidence="11" key="1">
    <citation type="submission" date="2023-06" db="EMBL/GenBank/DDBJ databases">
        <title>Genome-scale phylogeny and comparative genomics of the fungal order Sordariales.</title>
        <authorList>
            <consortium name="Lawrence Berkeley National Laboratory"/>
            <person name="Hensen N."/>
            <person name="Bonometti L."/>
            <person name="Westerberg I."/>
            <person name="Brannstrom I.O."/>
            <person name="Guillou S."/>
            <person name="Cros-Aarteil S."/>
            <person name="Calhoun S."/>
            <person name="Haridas S."/>
            <person name="Kuo A."/>
            <person name="Mondo S."/>
            <person name="Pangilinan J."/>
            <person name="Riley R."/>
            <person name="Labutti K."/>
            <person name="Andreopoulos B."/>
            <person name="Lipzen A."/>
            <person name="Chen C."/>
            <person name="Yanf M."/>
            <person name="Daum C."/>
            <person name="Ng V."/>
            <person name="Clum A."/>
            <person name="Steindorff A."/>
            <person name="Ohm R."/>
            <person name="Martin F."/>
            <person name="Silar P."/>
            <person name="Natvig D."/>
            <person name="Lalanne C."/>
            <person name="Gautier V."/>
            <person name="Ament-Velasquez S.L."/>
            <person name="Kruys A."/>
            <person name="Hutchinson M.I."/>
            <person name="Powell A.J."/>
            <person name="Barry K."/>
            <person name="Miller A.N."/>
            <person name="Grigoriev I.V."/>
            <person name="Debuchy R."/>
            <person name="Gladieux P."/>
            <person name="Thoren M.H."/>
            <person name="Johannesson H."/>
        </authorList>
    </citation>
    <scope>NUCLEOTIDE SEQUENCE</scope>
    <source>
        <strain evidence="11">PSN4</strain>
    </source>
</reference>
<organism evidence="11 12">
    <name type="scientific">Echria macrotheca</name>
    <dbReference type="NCBI Taxonomy" id="438768"/>
    <lineage>
        <taxon>Eukaryota</taxon>
        <taxon>Fungi</taxon>
        <taxon>Dikarya</taxon>
        <taxon>Ascomycota</taxon>
        <taxon>Pezizomycotina</taxon>
        <taxon>Sordariomycetes</taxon>
        <taxon>Sordariomycetidae</taxon>
        <taxon>Sordariales</taxon>
        <taxon>Schizotheciaceae</taxon>
        <taxon>Echria</taxon>
    </lineage>
</organism>
<evidence type="ECO:0000313" key="12">
    <source>
        <dbReference type="Proteomes" id="UP001239445"/>
    </source>
</evidence>
<dbReference type="Gene3D" id="3.40.50.150">
    <property type="entry name" value="Vaccinia Virus protein VP39"/>
    <property type="match status" value="1"/>
</dbReference>
<feature type="binding site" evidence="6">
    <location>
        <position position="393"/>
    </location>
    <ligand>
        <name>S-adenosyl-L-methionine</name>
        <dbReference type="ChEBI" id="CHEBI:59789"/>
    </ligand>
</feature>